<dbReference type="EC" id="1.-.-.-" evidence="8"/>
<dbReference type="NCBIfam" id="TIGR03860">
    <property type="entry name" value="FMN_nitrolo"/>
    <property type="match status" value="1"/>
</dbReference>
<organism evidence="8 9">
    <name type="scientific">Niallia oryzisoli</name>
    <dbReference type="NCBI Taxonomy" id="1737571"/>
    <lineage>
        <taxon>Bacteria</taxon>
        <taxon>Bacillati</taxon>
        <taxon>Bacillota</taxon>
        <taxon>Bacilli</taxon>
        <taxon>Bacillales</taxon>
        <taxon>Bacillaceae</taxon>
        <taxon>Niallia</taxon>
    </lineage>
</organism>
<reference evidence="8 9" key="1">
    <citation type="submission" date="2023-10" db="EMBL/GenBank/DDBJ databases">
        <title>Niallia locisalis sp.nov. isolated from a salt pond sample.</title>
        <authorList>
            <person name="Li X.-J."/>
            <person name="Dong L."/>
        </authorList>
    </citation>
    <scope>NUCLEOTIDE SEQUENCE [LARGE SCALE GENOMIC DNA]</scope>
    <source>
        <strain evidence="8 9">DSM 29761</strain>
    </source>
</reference>
<name>A0ABZ2CAA9_9BACI</name>
<protein>
    <submittedName>
        <fullName evidence="8">LLM class flavin-dependent oxidoreductase</fullName>
        <ecNumber evidence="8">1.-.-.-</ecNumber>
    </submittedName>
</protein>
<dbReference type="GO" id="GO:0016491">
    <property type="term" value="F:oxidoreductase activity"/>
    <property type="evidence" value="ECO:0007669"/>
    <property type="project" value="UniProtKB-KW"/>
</dbReference>
<dbReference type="InterPro" id="IPR036661">
    <property type="entry name" value="Luciferase-like_sf"/>
</dbReference>
<dbReference type="RefSeq" id="WP_338448904.1">
    <property type="nucleotide sequence ID" value="NZ_CP137640.1"/>
</dbReference>
<sequence length="440" mass="49342">MAKKKIVLGAWIHGVGGGWGDWRHPDSLPNASTNWDFYKQQAQIAEAGKMDFVFIADSVSINENSSPHYLNRFEPMTILSAIAGNTNHIGLVGTVTVSYSEPYTLARQFSSLDHISHGRAGWNVVTSWLSGTADNYSRNHHPSHPERYQIAQEFLDVTKGLWDSWEDDAFVYDKESGVFFDKEKLHPLNHKGKYFSVKGPLNIARSKQGQPVIFQAGVSEDGRNFAAKNADAIFAGHQSKGELQAYYADVKRRAREFGRNPDEVFILPGIIPVIGDTQEEADRKHQEIANLVTIDKALHALGRPFDDHDFTQYPLDEPFPDLGDLGRNSHRGTSEKIKQNAKERNLTLRQAALEFATPKGEFVGTPERVADLIQEWIDEKAADGFIIGASTPKGLPEFVDYVVPILQERGIFRKEYGHDTLRGHFGLEVPPNCYSKKILQ</sequence>
<dbReference type="EMBL" id="CP137640">
    <property type="protein sequence ID" value="WVX79973.1"/>
    <property type="molecule type" value="Genomic_DNA"/>
</dbReference>
<evidence type="ECO:0000256" key="5">
    <source>
        <dbReference type="ARBA" id="ARBA00033748"/>
    </source>
</evidence>
<keyword evidence="2" id="KW-0288">FMN</keyword>
<keyword evidence="9" id="KW-1185">Reference proteome</keyword>
<evidence type="ECO:0000256" key="3">
    <source>
        <dbReference type="ARBA" id="ARBA00023002"/>
    </source>
</evidence>
<keyword evidence="1" id="KW-0285">Flavoprotein</keyword>
<comment type="similarity">
    <text evidence="5">Belongs to the NtaA/SnaA/DszA monooxygenase family.</text>
</comment>
<dbReference type="Pfam" id="PF00296">
    <property type="entry name" value="Bac_luciferase"/>
    <property type="match status" value="1"/>
</dbReference>
<dbReference type="InterPro" id="IPR016215">
    <property type="entry name" value="NTA_MOA"/>
</dbReference>
<evidence type="ECO:0000256" key="2">
    <source>
        <dbReference type="ARBA" id="ARBA00022643"/>
    </source>
</evidence>
<evidence type="ECO:0000313" key="9">
    <source>
        <dbReference type="Proteomes" id="UP001357223"/>
    </source>
</evidence>
<evidence type="ECO:0000313" key="8">
    <source>
        <dbReference type="EMBL" id="WVX79973.1"/>
    </source>
</evidence>
<evidence type="ECO:0000256" key="4">
    <source>
        <dbReference type="ARBA" id="ARBA00023033"/>
    </source>
</evidence>
<evidence type="ECO:0000259" key="7">
    <source>
        <dbReference type="Pfam" id="PF00296"/>
    </source>
</evidence>
<dbReference type="InterPro" id="IPR051260">
    <property type="entry name" value="Diverse_substr_monoxygenases"/>
</dbReference>
<feature type="domain" description="Luciferase-like" evidence="7">
    <location>
        <begin position="28"/>
        <end position="376"/>
    </location>
</feature>
<keyword evidence="3 8" id="KW-0560">Oxidoreductase</keyword>
<gene>
    <name evidence="8" type="ORF">R4Z09_22195</name>
</gene>
<dbReference type="CDD" id="cd01095">
    <property type="entry name" value="Nitrilotriacetate_monoxgenase"/>
    <property type="match status" value="1"/>
</dbReference>
<dbReference type="Gene3D" id="3.20.20.30">
    <property type="entry name" value="Luciferase-like domain"/>
    <property type="match status" value="1"/>
</dbReference>
<feature type="region of interest" description="Disordered" evidence="6">
    <location>
        <begin position="321"/>
        <end position="340"/>
    </location>
</feature>
<dbReference type="Proteomes" id="UP001357223">
    <property type="component" value="Chromosome"/>
</dbReference>
<proteinExistence type="inferred from homology"/>
<evidence type="ECO:0000256" key="1">
    <source>
        <dbReference type="ARBA" id="ARBA00022630"/>
    </source>
</evidence>
<dbReference type="SUPFAM" id="SSF51679">
    <property type="entry name" value="Bacterial luciferase-like"/>
    <property type="match status" value="1"/>
</dbReference>
<dbReference type="InterPro" id="IPR011251">
    <property type="entry name" value="Luciferase-like_dom"/>
</dbReference>
<dbReference type="PANTHER" id="PTHR30011">
    <property type="entry name" value="ALKANESULFONATE MONOOXYGENASE-RELATED"/>
    <property type="match status" value="1"/>
</dbReference>
<keyword evidence="4" id="KW-0503">Monooxygenase</keyword>
<dbReference type="PIRSF" id="PIRSF000337">
    <property type="entry name" value="NTA_MOA"/>
    <property type="match status" value="1"/>
</dbReference>
<evidence type="ECO:0000256" key="6">
    <source>
        <dbReference type="SAM" id="MobiDB-lite"/>
    </source>
</evidence>
<accession>A0ABZ2CAA9</accession>
<dbReference type="PANTHER" id="PTHR30011:SF16">
    <property type="entry name" value="C2H2 FINGER DOMAIN TRANSCRIPTION FACTOR (EUROFUNG)-RELATED"/>
    <property type="match status" value="1"/>
</dbReference>